<accession>A0A7Y2EC67</accession>
<dbReference type="AlphaFoldDB" id="A0A7Y2EC67"/>
<proteinExistence type="predicted"/>
<comment type="caution">
    <text evidence="1">The sequence shown here is derived from an EMBL/GenBank/DDBJ whole genome shotgun (WGS) entry which is preliminary data.</text>
</comment>
<dbReference type="Proteomes" id="UP000547674">
    <property type="component" value="Unassembled WGS sequence"/>
</dbReference>
<evidence type="ECO:0000313" key="1">
    <source>
        <dbReference type="EMBL" id="NNF07134.1"/>
    </source>
</evidence>
<protein>
    <submittedName>
        <fullName evidence="1">CPXCG motif-containing cysteine-rich protein</fullName>
    </submittedName>
</protein>
<dbReference type="InterPro" id="IPR017143">
    <property type="entry name" value="UCP037225"/>
</dbReference>
<dbReference type="EMBL" id="JABDJR010000411">
    <property type="protein sequence ID" value="NNF07134.1"/>
    <property type="molecule type" value="Genomic_DNA"/>
</dbReference>
<reference evidence="1 2" key="1">
    <citation type="submission" date="2020-03" db="EMBL/GenBank/DDBJ databases">
        <title>Metabolic flexibility allows generalist bacteria to become dominant in a frequently disturbed ecosystem.</title>
        <authorList>
            <person name="Chen Y.-J."/>
            <person name="Leung P.M."/>
            <person name="Bay S.K."/>
            <person name="Hugenholtz P."/>
            <person name="Kessler A.J."/>
            <person name="Shelley G."/>
            <person name="Waite D.W."/>
            <person name="Cook P.L."/>
            <person name="Greening C."/>
        </authorList>
    </citation>
    <scope>NUCLEOTIDE SEQUENCE [LARGE SCALE GENOMIC DNA]</scope>
    <source>
        <strain evidence="1">SS_bin_28</strain>
    </source>
</reference>
<dbReference type="PIRSF" id="PIRSF037225">
    <property type="entry name" value="UCP037225"/>
    <property type="match status" value="1"/>
</dbReference>
<gene>
    <name evidence="1" type="ORF">HKN21_10270</name>
</gene>
<name>A0A7Y2EC67_UNCEI</name>
<dbReference type="Pfam" id="PF14255">
    <property type="entry name" value="Zn_ribbon_21"/>
    <property type="match status" value="1"/>
</dbReference>
<dbReference type="InterPro" id="IPR025990">
    <property type="entry name" value="zinc_ribbon_bacterial"/>
</dbReference>
<sequence length="63" mass="6926">MLGLIEKRVRCPYCGESIAVLLDSSVPFQTYVEDCQVCCRPISFSVGVGEGGEIDLRVSQENE</sequence>
<organism evidence="1 2">
    <name type="scientific">Eiseniibacteriota bacterium</name>
    <dbReference type="NCBI Taxonomy" id="2212470"/>
    <lineage>
        <taxon>Bacteria</taxon>
        <taxon>Candidatus Eiseniibacteriota</taxon>
    </lineage>
</organism>
<evidence type="ECO:0000313" key="2">
    <source>
        <dbReference type="Proteomes" id="UP000547674"/>
    </source>
</evidence>